<dbReference type="PANTHER" id="PTHR47268">
    <property type="entry name" value="ACYLPHOSPHATASE"/>
    <property type="match status" value="1"/>
</dbReference>
<accession>B8PZW7</accession>
<evidence type="ECO:0000256" key="5">
    <source>
        <dbReference type="RuleBase" id="RU004168"/>
    </source>
</evidence>
<sequence length="93" mass="9859">MPAMDRSARFLISGKVQGVCFRASTRDEALRLGLRGHARNLPDGRVEVLATGNAAALDALAQWLQHGPPLARVDAVEHHETDGGGAMRGFSVG</sequence>
<dbReference type="PROSITE" id="PS00150">
    <property type="entry name" value="ACYLPHOSPHATASE_1"/>
    <property type="match status" value="1"/>
</dbReference>
<evidence type="ECO:0000256" key="3">
    <source>
        <dbReference type="ARBA" id="ARBA00047645"/>
    </source>
</evidence>
<name>B8PZW7_9BACT</name>
<evidence type="ECO:0000256" key="1">
    <source>
        <dbReference type="ARBA" id="ARBA00005614"/>
    </source>
</evidence>
<dbReference type="PANTHER" id="PTHR47268:SF4">
    <property type="entry name" value="ACYLPHOSPHATASE"/>
    <property type="match status" value="1"/>
</dbReference>
<dbReference type="InterPro" id="IPR017968">
    <property type="entry name" value="Acylphosphatase_CS"/>
</dbReference>
<reference evidence="7" key="1">
    <citation type="journal article" date="2009" name="Appl. Environ. Microbiol.">
        <title>Isolation and characterization of metalloproteases with a novel domain structure by construction and screening of metagenomic libraries.</title>
        <authorList>
            <person name="Waschkowitz T."/>
            <person name="Rockstroh S."/>
            <person name="Daniel R."/>
        </authorList>
    </citation>
    <scope>NUCLEOTIDE SEQUENCE</scope>
</reference>
<feature type="domain" description="Acylphosphatase-like" evidence="6">
    <location>
        <begin position="7"/>
        <end position="93"/>
    </location>
</feature>
<dbReference type="InterPro" id="IPR020456">
    <property type="entry name" value="Acylphosphatase"/>
</dbReference>
<proteinExistence type="inferred from homology"/>
<comment type="catalytic activity">
    <reaction evidence="3 4">
        <text>an acyl phosphate + H2O = a carboxylate + phosphate + H(+)</text>
        <dbReference type="Rhea" id="RHEA:14965"/>
        <dbReference type="ChEBI" id="CHEBI:15377"/>
        <dbReference type="ChEBI" id="CHEBI:15378"/>
        <dbReference type="ChEBI" id="CHEBI:29067"/>
        <dbReference type="ChEBI" id="CHEBI:43474"/>
        <dbReference type="ChEBI" id="CHEBI:59918"/>
        <dbReference type="EC" id="3.6.1.7"/>
    </reaction>
</comment>
<dbReference type="AlphaFoldDB" id="B8PZW7"/>
<evidence type="ECO:0000313" key="7">
    <source>
        <dbReference type="EMBL" id="ACA34425.1"/>
    </source>
</evidence>
<dbReference type="InterPro" id="IPR001792">
    <property type="entry name" value="Acylphosphatase-like_dom"/>
</dbReference>
<organism evidence="7">
    <name type="scientific">uncultured bacterium pTW3</name>
    <dbReference type="NCBI Taxonomy" id="504467"/>
    <lineage>
        <taxon>Bacteria</taxon>
        <taxon>Candidatus Dojkabacteria</taxon>
        <taxon>environmental samples</taxon>
    </lineage>
</organism>
<dbReference type="PROSITE" id="PS51160">
    <property type="entry name" value="ACYLPHOSPHATASE_3"/>
    <property type="match status" value="1"/>
</dbReference>
<dbReference type="InterPro" id="IPR036046">
    <property type="entry name" value="Acylphosphatase-like_dom_sf"/>
</dbReference>
<comment type="similarity">
    <text evidence="1 5">Belongs to the acylphosphatase family.</text>
</comment>
<dbReference type="GO" id="GO:0003998">
    <property type="term" value="F:acylphosphatase activity"/>
    <property type="evidence" value="ECO:0007669"/>
    <property type="project" value="UniProtKB-EC"/>
</dbReference>
<dbReference type="Pfam" id="PF00708">
    <property type="entry name" value="Acylphosphatase"/>
    <property type="match status" value="1"/>
</dbReference>
<feature type="active site" evidence="4">
    <location>
        <position position="22"/>
    </location>
</feature>
<keyword evidence="4" id="KW-0378">Hydrolase</keyword>
<evidence type="ECO:0000256" key="2">
    <source>
        <dbReference type="ARBA" id="ARBA00012150"/>
    </source>
</evidence>
<dbReference type="EC" id="3.6.1.7" evidence="2 4"/>
<protein>
    <recommendedName>
        <fullName evidence="2 4">acylphosphatase</fullName>
        <ecNumber evidence="2 4">3.6.1.7</ecNumber>
    </recommendedName>
</protein>
<dbReference type="EMBL" id="EU333169">
    <property type="protein sequence ID" value="ACA34425.1"/>
    <property type="molecule type" value="Genomic_DNA"/>
</dbReference>
<gene>
    <name evidence="7" type="primary">acyP</name>
</gene>
<feature type="active site" evidence="4">
    <location>
        <position position="40"/>
    </location>
</feature>
<dbReference type="SUPFAM" id="SSF54975">
    <property type="entry name" value="Acylphosphatase/BLUF domain-like"/>
    <property type="match status" value="1"/>
</dbReference>
<dbReference type="Gene3D" id="3.30.70.100">
    <property type="match status" value="1"/>
</dbReference>
<evidence type="ECO:0000259" key="6">
    <source>
        <dbReference type="PROSITE" id="PS51160"/>
    </source>
</evidence>
<evidence type="ECO:0000256" key="4">
    <source>
        <dbReference type="PROSITE-ProRule" id="PRU00520"/>
    </source>
</evidence>